<gene>
    <name evidence="2" type="ORF">HPP92_004869</name>
</gene>
<dbReference type="AlphaFoldDB" id="A0A835VCP0"/>
<dbReference type="OrthoDB" id="10039049at2759"/>
<evidence type="ECO:0000313" key="3">
    <source>
        <dbReference type="Proteomes" id="UP000636800"/>
    </source>
</evidence>
<organism evidence="2 3">
    <name type="scientific">Vanilla planifolia</name>
    <name type="common">Vanilla</name>
    <dbReference type="NCBI Taxonomy" id="51239"/>
    <lineage>
        <taxon>Eukaryota</taxon>
        <taxon>Viridiplantae</taxon>
        <taxon>Streptophyta</taxon>
        <taxon>Embryophyta</taxon>
        <taxon>Tracheophyta</taxon>
        <taxon>Spermatophyta</taxon>
        <taxon>Magnoliopsida</taxon>
        <taxon>Liliopsida</taxon>
        <taxon>Asparagales</taxon>
        <taxon>Orchidaceae</taxon>
        <taxon>Vanilloideae</taxon>
        <taxon>Vanilleae</taxon>
        <taxon>Vanilla</taxon>
    </lineage>
</organism>
<dbReference type="Proteomes" id="UP000636800">
    <property type="component" value="Chromosome 2"/>
</dbReference>
<sequence length="68" mass="7481">MTVEADLGTEVGNLKIGEPWQMFWLGVHGAGLTNMVFLPVGGGDSGRAFRKLEWLARDTFMKPVEDLS</sequence>
<comment type="caution">
    <text evidence="2">The sequence shown here is derived from an EMBL/GenBank/DDBJ whole genome shotgun (WGS) entry which is preliminary data.</text>
</comment>
<keyword evidence="1" id="KW-1133">Transmembrane helix</keyword>
<name>A0A835VCP0_VANPL</name>
<keyword evidence="1" id="KW-0472">Membrane</keyword>
<keyword evidence="3" id="KW-1185">Reference proteome</keyword>
<feature type="transmembrane region" description="Helical" evidence="1">
    <location>
        <begin position="20"/>
        <end position="41"/>
    </location>
</feature>
<protein>
    <submittedName>
        <fullName evidence="2">Uncharacterized protein</fullName>
    </submittedName>
</protein>
<dbReference type="EMBL" id="JADCNL010000002">
    <property type="protein sequence ID" value="KAG0491471.1"/>
    <property type="molecule type" value="Genomic_DNA"/>
</dbReference>
<accession>A0A835VCP0</accession>
<evidence type="ECO:0000256" key="1">
    <source>
        <dbReference type="SAM" id="Phobius"/>
    </source>
</evidence>
<reference evidence="2 3" key="1">
    <citation type="journal article" date="2020" name="Nat. Food">
        <title>A phased Vanilla planifolia genome enables genetic improvement of flavour and production.</title>
        <authorList>
            <person name="Hasing T."/>
            <person name="Tang H."/>
            <person name="Brym M."/>
            <person name="Khazi F."/>
            <person name="Huang T."/>
            <person name="Chambers A.H."/>
        </authorList>
    </citation>
    <scope>NUCLEOTIDE SEQUENCE [LARGE SCALE GENOMIC DNA]</scope>
    <source>
        <tissue evidence="2">Leaf</tissue>
    </source>
</reference>
<keyword evidence="1" id="KW-0812">Transmembrane</keyword>
<evidence type="ECO:0000313" key="2">
    <source>
        <dbReference type="EMBL" id="KAG0491471.1"/>
    </source>
</evidence>
<proteinExistence type="predicted"/>